<protein>
    <submittedName>
        <fullName evidence="2">Uncharacterized protein</fullName>
    </submittedName>
</protein>
<dbReference type="EMBL" id="JAUZQC010000003">
    <property type="protein sequence ID" value="KAK5873970.1"/>
    <property type="molecule type" value="Genomic_DNA"/>
</dbReference>
<gene>
    <name evidence="2" type="ORF">PBY51_018961</name>
</gene>
<name>A0AAN7YBE8_ELEMC</name>
<proteinExistence type="predicted"/>
<reference evidence="2 3" key="1">
    <citation type="journal article" date="2023" name="Genes (Basel)">
        <title>Chromosome-Level Genome Assembly and Circadian Gene Repertoire of the Patagonia Blennie Eleginops maclovinus-The Closest Ancestral Proxy of Antarctic Cryonotothenioids.</title>
        <authorList>
            <person name="Cheng C.C."/>
            <person name="Rivera-Colon A.G."/>
            <person name="Minhas B.F."/>
            <person name="Wilson L."/>
            <person name="Rayamajhi N."/>
            <person name="Vargas-Chacoff L."/>
            <person name="Catchen J.M."/>
        </authorList>
    </citation>
    <scope>NUCLEOTIDE SEQUENCE [LARGE SCALE GENOMIC DNA]</scope>
    <source>
        <strain evidence="2">JMC-PN-2008</strain>
    </source>
</reference>
<organism evidence="2 3">
    <name type="scientific">Eleginops maclovinus</name>
    <name type="common">Patagonian blennie</name>
    <name type="synonym">Eleginus maclovinus</name>
    <dbReference type="NCBI Taxonomy" id="56733"/>
    <lineage>
        <taxon>Eukaryota</taxon>
        <taxon>Metazoa</taxon>
        <taxon>Chordata</taxon>
        <taxon>Craniata</taxon>
        <taxon>Vertebrata</taxon>
        <taxon>Euteleostomi</taxon>
        <taxon>Actinopterygii</taxon>
        <taxon>Neopterygii</taxon>
        <taxon>Teleostei</taxon>
        <taxon>Neoteleostei</taxon>
        <taxon>Acanthomorphata</taxon>
        <taxon>Eupercaria</taxon>
        <taxon>Perciformes</taxon>
        <taxon>Notothenioidei</taxon>
        <taxon>Eleginopidae</taxon>
        <taxon>Eleginops</taxon>
    </lineage>
</organism>
<dbReference type="Proteomes" id="UP001346869">
    <property type="component" value="Unassembled WGS sequence"/>
</dbReference>
<evidence type="ECO:0000256" key="1">
    <source>
        <dbReference type="SAM" id="MobiDB-lite"/>
    </source>
</evidence>
<feature type="region of interest" description="Disordered" evidence="1">
    <location>
        <begin position="59"/>
        <end position="78"/>
    </location>
</feature>
<accession>A0AAN7YBE8</accession>
<sequence>MIRIIRISSLCLRSLHQLHAPELGLCQSGFPCSARLVLSVCLHTEESCVSGKVGVMNGEEGWETDPVSADIPTGSPHRGHCATDATTATLCHNRKQKD</sequence>
<reference evidence="2 3" key="2">
    <citation type="journal article" date="2023" name="Mol. Biol. Evol.">
        <title>Genomics of Secondarily Temperate Adaptation in the Only Non-Antarctic Icefish.</title>
        <authorList>
            <person name="Rivera-Colon A.G."/>
            <person name="Rayamajhi N."/>
            <person name="Minhas B.F."/>
            <person name="Madrigal G."/>
            <person name="Bilyk K.T."/>
            <person name="Yoon V."/>
            <person name="Hune M."/>
            <person name="Gregory S."/>
            <person name="Cheng C.H.C."/>
            <person name="Catchen J.M."/>
        </authorList>
    </citation>
    <scope>NUCLEOTIDE SEQUENCE [LARGE SCALE GENOMIC DNA]</scope>
    <source>
        <strain evidence="2">JMC-PN-2008</strain>
    </source>
</reference>
<comment type="caution">
    <text evidence="2">The sequence shown here is derived from an EMBL/GenBank/DDBJ whole genome shotgun (WGS) entry which is preliminary data.</text>
</comment>
<keyword evidence="3" id="KW-1185">Reference proteome</keyword>
<evidence type="ECO:0000313" key="3">
    <source>
        <dbReference type="Proteomes" id="UP001346869"/>
    </source>
</evidence>
<dbReference type="AlphaFoldDB" id="A0AAN7YBE8"/>
<evidence type="ECO:0000313" key="2">
    <source>
        <dbReference type="EMBL" id="KAK5873970.1"/>
    </source>
</evidence>